<gene>
    <name evidence="6" type="ORF">DSTB1V02_LOCUS14589</name>
</gene>
<dbReference type="CDD" id="cd03255">
    <property type="entry name" value="ABC_MJ0796_LolCDE_FtsE"/>
    <property type="match status" value="1"/>
</dbReference>
<dbReference type="GO" id="GO:0005524">
    <property type="term" value="F:ATP binding"/>
    <property type="evidence" value="ECO:0007669"/>
    <property type="project" value="UniProtKB-KW"/>
</dbReference>
<reference evidence="6" key="1">
    <citation type="submission" date="2020-11" db="EMBL/GenBank/DDBJ databases">
        <authorList>
            <person name="Tran Van P."/>
        </authorList>
    </citation>
    <scope>NUCLEOTIDE SEQUENCE</scope>
</reference>
<dbReference type="EMBL" id="LR912789">
    <property type="protein sequence ID" value="CAD7254843.1"/>
    <property type="molecule type" value="Genomic_DNA"/>
</dbReference>
<evidence type="ECO:0000313" key="6">
    <source>
        <dbReference type="EMBL" id="CAD7254843.1"/>
    </source>
</evidence>
<dbReference type="PROSITE" id="PS50893">
    <property type="entry name" value="ABC_TRANSPORTER_2"/>
    <property type="match status" value="1"/>
</dbReference>
<name>A0A7R9AJ29_9CRUS</name>
<evidence type="ECO:0000256" key="1">
    <source>
        <dbReference type="ARBA" id="ARBA00022448"/>
    </source>
</evidence>
<dbReference type="FunFam" id="3.40.50.300:FF:000032">
    <property type="entry name" value="Export ABC transporter ATP-binding protein"/>
    <property type="match status" value="1"/>
</dbReference>
<keyword evidence="1" id="KW-0813">Transport</keyword>
<feature type="transmembrane region" description="Helical" evidence="4">
    <location>
        <begin position="239"/>
        <end position="260"/>
    </location>
</feature>
<dbReference type="InterPro" id="IPR015854">
    <property type="entry name" value="ABC_transpr_LolD-like"/>
</dbReference>
<evidence type="ECO:0000256" key="3">
    <source>
        <dbReference type="ARBA" id="ARBA00022840"/>
    </source>
</evidence>
<dbReference type="InterPro" id="IPR003439">
    <property type="entry name" value="ABC_transporter-like_ATP-bd"/>
</dbReference>
<dbReference type="GO" id="GO:0005886">
    <property type="term" value="C:plasma membrane"/>
    <property type="evidence" value="ECO:0007669"/>
    <property type="project" value="TreeGrafter"/>
</dbReference>
<dbReference type="SUPFAM" id="SSF52540">
    <property type="entry name" value="P-loop containing nucleoside triphosphate hydrolases"/>
    <property type="match status" value="1"/>
</dbReference>
<dbReference type="SMART" id="SM00382">
    <property type="entry name" value="AAA"/>
    <property type="match status" value="1"/>
</dbReference>
<evidence type="ECO:0000313" key="7">
    <source>
        <dbReference type="Proteomes" id="UP000677054"/>
    </source>
</evidence>
<dbReference type="Proteomes" id="UP000677054">
    <property type="component" value="Unassembled WGS sequence"/>
</dbReference>
<dbReference type="InterPro" id="IPR025857">
    <property type="entry name" value="MacB_PCD"/>
</dbReference>
<dbReference type="InterPro" id="IPR027417">
    <property type="entry name" value="P-loop_NTPase"/>
</dbReference>
<dbReference type="InterPro" id="IPR017911">
    <property type="entry name" value="MacB-like_ATP-bd"/>
</dbReference>
<evidence type="ECO:0000259" key="5">
    <source>
        <dbReference type="PROSITE" id="PS50893"/>
    </source>
</evidence>
<keyword evidence="2" id="KW-0547">Nucleotide-binding</keyword>
<proteinExistence type="predicted"/>
<dbReference type="PANTHER" id="PTHR24220:SF86">
    <property type="entry name" value="ABC TRANSPORTER ABCH.1"/>
    <property type="match status" value="1"/>
</dbReference>
<dbReference type="InterPro" id="IPR017871">
    <property type="entry name" value="ABC_transporter-like_CS"/>
</dbReference>
<dbReference type="OrthoDB" id="6513039at2759"/>
<dbReference type="Pfam" id="PF12704">
    <property type="entry name" value="MacB_PCD"/>
    <property type="match status" value="1"/>
</dbReference>
<evidence type="ECO:0000256" key="4">
    <source>
        <dbReference type="SAM" id="Phobius"/>
    </source>
</evidence>
<keyword evidence="7" id="KW-1185">Reference proteome</keyword>
<accession>A0A7R9AJ29</accession>
<dbReference type="AlphaFoldDB" id="A0A7R9AJ29"/>
<dbReference type="InterPro" id="IPR003593">
    <property type="entry name" value="AAA+_ATPase"/>
</dbReference>
<keyword evidence="4" id="KW-0472">Membrane</keyword>
<keyword evidence="4" id="KW-1133">Transmembrane helix</keyword>
<organism evidence="6">
    <name type="scientific">Darwinula stevensoni</name>
    <dbReference type="NCBI Taxonomy" id="69355"/>
    <lineage>
        <taxon>Eukaryota</taxon>
        <taxon>Metazoa</taxon>
        <taxon>Ecdysozoa</taxon>
        <taxon>Arthropoda</taxon>
        <taxon>Crustacea</taxon>
        <taxon>Oligostraca</taxon>
        <taxon>Ostracoda</taxon>
        <taxon>Podocopa</taxon>
        <taxon>Podocopida</taxon>
        <taxon>Darwinulocopina</taxon>
        <taxon>Darwinuloidea</taxon>
        <taxon>Darwinulidae</taxon>
        <taxon>Darwinula</taxon>
    </lineage>
</organism>
<sequence>MHSSNDPLIKMRAITKQYGEGEAQFFALKGVDVDIHEGEFVAIMGPSGSGKSTFANLLGFLDRPTSGAYYFKGRDMANLDNNERALIRRHYIGYIFQGFYLLARTSSQENVELPLLYRGVAAKERKDRALAALALVGLQGKERNTPAQLSGGQQQRVAIARALVTDPLILLADEPTGNLDSERSQEVMEFLQNLNQTRKITIVMVTHEPEMAAFADRIIHFVDGNIQTLREIRRNLMRAFLTTLGIVIGVSSVITMVTLGNGATQSITTQVQSLGSNLIMIRPIRGMAGTGGRSGGNFKMSDVEAIKALPNINAVAPTIQRSARAIYQQNNWSTTVVGTTPDYLTVGAWQLESGRLFTDSEARVGKALCIIGQ</sequence>
<keyword evidence="4" id="KW-0812">Transmembrane</keyword>
<dbReference type="Pfam" id="PF00005">
    <property type="entry name" value="ABC_tran"/>
    <property type="match status" value="1"/>
</dbReference>
<dbReference type="PANTHER" id="PTHR24220">
    <property type="entry name" value="IMPORT ATP-BINDING PROTEIN"/>
    <property type="match status" value="1"/>
</dbReference>
<dbReference type="PROSITE" id="PS00211">
    <property type="entry name" value="ABC_TRANSPORTER_1"/>
    <property type="match status" value="1"/>
</dbReference>
<evidence type="ECO:0000256" key="2">
    <source>
        <dbReference type="ARBA" id="ARBA00022741"/>
    </source>
</evidence>
<keyword evidence="3" id="KW-0067">ATP-binding</keyword>
<dbReference type="Gene3D" id="3.40.50.300">
    <property type="entry name" value="P-loop containing nucleotide triphosphate hydrolases"/>
    <property type="match status" value="1"/>
</dbReference>
<dbReference type="GO" id="GO:0016887">
    <property type="term" value="F:ATP hydrolysis activity"/>
    <property type="evidence" value="ECO:0007669"/>
    <property type="project" value="InterPro"/>
</dbReference>
<feature type="non-terminal residue" evidence="6">
    <location>
        <position position="373"/>
    </location>
</feature>
<dbReference type="GO" id="GO:0098796">
    <property type="term" value="C:membrane protein complex"/>
    <property type="evidence" value="ECO:0007669"/>
    <property type="project" value="UniProtKB-ARBA"/>
</dbReference>
<dbReference type="GO" id="GO:0022857">
    <property type="term" value="F:transmembrane transporter activity"/>
    <property type="evidence" value="ECO:0007669"/>
    <property type="project" value="TreeGrafter"/>
</dbReference>
<protein>
    <recommendedName>
        <fullName evidence="5">ABC transporter domain-containing protein</fullName>
    </recommendedName>
</protein>
<dbReference type="EMBL" id="CAJPEV010013271">
    <property type="protein sequence ID" value="CAG0906716.1"/>
    <property type="molecule type" value="Genomic_DNA"/>
</dbReference>
<feature type="domain" description="ABC transporter" evidence="5">
    <location>
        <begin position="9"/>
        <end position="248"/>
    </location>
</feature>